<sequence>MFKPIPVTPQNLPCNNTLRAGNVLYGQLAYGYQATPNCRLALINRLTDRLTDPRAFGLTQIEPLQTLYNQL</sequence>
<dbReference type="Proteomes" id="UP000474175">
    <property type="component" value="Unassembled WGS sequence"/>
</dbReference>
<keyword evidence="2" id="KW-1185">Reference proteome</keyword>
<dbReference type="RefSeq" id="WP_163948345.1">
    <property type="nucleotide sequence ID" value="NZ_JAAFZH010000004.1"/>
</dbReference>
<protein>
    <submittedName>
        <fullName evidence="1">Uncharacterized protein</fullName>
    </submittedName>
</protein>
<gene>
    <name evidence="1" type="ORF">GK108_12730</name>
</gene>
<accession>A0A6L9L9D2</accession>
<organism evidence="1 2">
    <name type="scientific">Spirosoma terrae</name>
    <dbReference type="NCBI Taxonomy" id="1968276"/>
    <lineage>
        <taxon>Bacteria</taxon>
        <taxon>Pseudomonadati</taxon>
        <taxon>Bacteroidota</taxon>
        <taxon>Cytophagia</taxon>
        <taxon>Cytophagales</taxon>
        <taxon>Cytophagaceae</taxon>
        <taxon>Spirosoma</taxon>
    </lineage>
</organism>
<proteinExistence type="predicted"/>
<evidence type="ECO:0000313" key="1">
    <source>
        <dbReference type="EMBL" id="NDU95741.1"/>
    </source>
</evidence>
<reference evidence="1 2" key="1">
    <citation type="submission" date="2020-02" db="EMBL/GenBank/DDBJ databases">
        <title>Draft genome sequence of two Spirosoma agri KCTC 52727 and Spirosoma terrae KCTC 52035.</title>
        <authorList>
            <person name="Rojas J."/>
            <person name="Ambika Manirajan B."/>
            <person name="Suarez C."/>
            <person name="Ratering S."/>
            <person name="Schnell S."/>
        </authorList>
    </citation>
    <scope>NUCLEOTIDE SEQUENCE [LARGE SCALE GENOMIC DNA]</scope>
    <source>
        <strain evidence="1 2">KCTC 52035</strain>
    </source>
</reference>
<dbReference type="EMBL" id="JAAFZH010000004">
    <property type="protein sequence ID" value="NDU95741.1"/>
    <property type="molecule type" value="Genomic_DNA"/>
</dbReference>
<dbReference type="AlphaFoldDB" id="A0A6L9L9D2"/>
<name>A0A6L9L9D2_9BACT</name>
<comment type="caution">
    <text evidence="1">The sequence shown here is derived from an EMBL/GenBank/DDBJ whole genome shotgun (WGS) entry which is preliminary data.</text>
</comment>
<evidence type="ECO:0000313" key="2">
    <source>
        <dbReference type="Proteomes" id="UP000474175"/>
    </source>
</evidence>